<dbReference type="RefSeq" id="WP_200966302.1">
    <property type="nucleotide sequence ID" value="NZ_BMAQ01000009.1"/>
</dbReference>
<keyword evidence="4" id="KW-1185">Reference proteome</keyword>
<protein>
    <submittedName>
        <fullName evidence="3">Polyisoprenoid-binding protein</fullName>
    </submittedName>
</protein>
<reference evidence="3" key="2">
    <citation type="journal article" date="2021" name="Data Brief">
        <title>Draft genome sequence data of the facultative, thermophilic, xylanolytic bacterium Paenibacillus sp. strain DA-C8.</title>
        <authorList>
            <person name="Chhe C."/>
            <person name="Uke A."/>
            <person name="Baramee S."/>
            <person name="Ungkulpasvich U."/>
            <person name="Tachaapaikoon C."/>
            <person name="Pason P."/>
            <person name="Waeonukul R."/>
            <person name="Ratanakhanokchai K."/>
            <person name="Kosugi A."/>
        </authorList>
    </citation>
    <scope>NUCLEOTIDE SEQUENCE</scope>
    <source>
        <strain evidence="3">DA-C8</strain>
    </source>
</reference>
<dbReference type="InterPro" id="IPR007372">
    <property type="entry name" value="Lipid/polyisoprenoid-bd_YceI"/>
</dbReference>
<reference evidence="3" key="1">
    <citation type="submission" date="2020-08" db="EMBL/GenBank/DDBJ databases">
        <authorList>
            <person name="Uke A."/>
            <person name="Chhe C."/>
            <person name="Baramee S."/>
            <person name="Kosugi A."/>
        </authorList>
    </citation>
    <scope>NUCLEOTIDE SEQUENCE</scope>
    <source>
        <strain evidence="3">DA-C8</strain>
    </source>
</reference>
<dbReference type="InterPro" id="IPR036761">
    <property type="entry name" value="TTHA0802/YceI-like_sf"/>
</dbReference>
<name>A0A916QC65_9BACL</name>
<evidence type="ECO:0000256" key="1">
    <source>
        <dbReference type="ARBA" id="ARBA00008812"/>
    </source>
</evidence>
<sequence>MAKTKWKLDGVHSSIDFSVRHMMITKVKGTFLTFDAEIVADPEDLTTAEIKFTVDLSSIDTRNDDRDAHLRSADFFDVENHPNMTFKATKIVKTGDNEYDVTGDLTIRGVTKPETFKVVYEGGGKDPWGNERIGFSATGKVKRTDYGLVWNSILETGGVLVGEDVDVSIEIEATKAE</sequence>
<comment type="caution">
    <text evidence="3">The sequence shown here is derived from an EMBL/GenBank/DDBJ whole genome shotgun (WGS) entry which is preliminary data.</text>
</comment>
<proteinExistence type="inferred from homology"/>
<accession>A0A916QC65</accession>
<dbReference type="Proteomes" id="UP000654993">
    <property type="component" value="Unassembled WGS sequence"/>
</dbReference>
<dbReference type="SMART" id="SM00867">
    <property type="entry name" value="YceI"/>
    <property type="match status" value="1"/>
</dbReference>
<dbReference type="SUPFAM" id="SSF101874">
    <property type="entry name" value="YceI-like"/>
    <property type="match status" value="1"/>
</dbReference>
<dbReference type="Pfam" id="PF04264">
    <property type="entry name" value="YceI"/>
    <property type="match status" value="1"/>
</dbReference>
<evidence type="ECO:0000313" key="3">
    <source>
        <dbReference type="EMBL" id="GFR38051.1"/>
    </source>
</evidence>
<evidence type="ECO:0000259" key="2">
    <source>
        <dbReference type="SMART" id="SM00867"/>
    </source>
</evidence>
<organism evidence="3 4">
    <name type="scientific">Insulibacter thermoxylanivorax</name>
    <dbReference type="NCBI Taxonomy" id="2749268"/>
    <lineage>
        <taxon>Bacteria</taxon>
        <taxon>Bacillati</taxon>
        <taxon>Bacillota</taxon>
        <taxon>Bacilli</taxon>
        <taxon>Bacillales</taxon>
        <taxon>Paenibacillaceae</taxon>
        <taxon>Insulibacter</taxon>
    </lineage>
</organism>
<feature type="domain" description="Lipid/polyisoprenoid-binding YceI-like" evidence="2">
    <location>
        <begin position="5"/>
        <end position="174"/>
    </location>
</feature>
<evidence type="ECO:0000313" key="4">
    <source>
        <dbReference type="Proteomes" id="UP000654993"/>
    </source>
</evidence>
<dbReference type="AlphaFoldDB" id="A0A916QC65"/>
<dbReference type="Gene3D" id="2.40.128.110">
    <property type="entry name" value="Lipid/polyisoprenoid-binding, YceI-like"/>
    <property type="match status" value="1"/>
</dbReference>
<comment type="similarity">
    <text evidence="1">Belongs to the UPF0312 family.</text>
</comment>
<dbReference type="EMBL" id="BMAQ01000009">
    <property type="protein sequence ID" value="GFR38051.1"/>
    <property type="molecule type" value="Genomic_DNA"/>
</dbReference>
<dbReference type="PANTHER" id="PTHR34406">
    <property type="entry name" value="PROTEIN YCEI"/>
    <property type="match status" value="1"/>
</dbReference>
<dbReference type="PANTHER" id="PTHR34406:SF1">
    <property type="entry name" value="PROTEIN YCEI"/>
    <property type="match status" value="1"/>
</dbReference>
<gene>
    <name evidence="3" type="ORF">PRECH8_13470</name>
</gene>